<accession>A0A6J6YX51</accession>
<dbReference type="InterPro" id="IPR008257">
    <property type="entry name" value="Pept_M19"/>
</dbReference>
<evidence type="ECO:0000313" key="2">
    <source>
        <dbReference type="EMBL" id="CAB4812863.1"/>
    </source>
</evidence>
<reference evidence="2" key="1">
    <citation type="submission" date="2020-05" db="EMBL/GenBank/DDBJ databases">
        <authorList>
            <person name="Chiriac C."/>
            <person name="Salcher M."/>
            <person name="Ghai R."/>
            <person name="Kavagutti S V."/>
        </authorList>
    </citation>
    <scope>NUCLEOTIDE SEQUENCE</scope>
</reference>
<sequence>MIVDGHNDLAWAMRELHNYDLDAVDLAQHSPAFHTDISRLRKGGVTGQFWSVYAPSTLSGSQAAVVTVEQIMFVRAFIERFPNDLVFATCANDVIKAQQSGRIASLIGVEGGHCIDESLTVLEMLYALGARYMTLTHNHNTSWADSATDERKLGGLNSFGKQVVQTMNRLGMLVDLSHVSAEVMIDALSVTTAPAIFSHSSARALVDVPRNVPDDVLSLLAKNNGVCMVAFVSDFVSQEFAQWYKNRDGKEPGVQPIVTVDHVADHVEHIREVAGIDHVGIGADFDGATNFPVGLDNVSTYPLLMDTLTNRGWSAPEIEQLSSGNILRVIRDAEEVSEKK</sequence>
<dbReference type="GO" id="GO:0006508">
    <property type="term" value="P:proteolysis"/>
    <property type="evidence" value="ECO:0007669"/>
    <property type="project" value="InterPro"/>
</dbReference>
<name>A0A6J6YX51_9ZZZZ</name>
<dbReference type="PANTHER" id="PTHR10443:SF12">
    <property type="entry name" value="DIPEPTIDASE"/>
    <property type="match status" value="1"/>
</dbReference>
<dbReference type="PROSITE" id="PS51365">
    <property type="entry name" value="RENAL_DIPEPTIDASE_2"/>
    <property type="match status" value="1"/>
</dbReference>
<dbReference type="EMBL" id="CAFAAS010000021">
    <property type="protein sequence ID" value="CAB4812863.1"/>
    <property type="molecule type" value="Genomic_DNA"/>
</dbReference>
<dbReference type="AlphaFoldDB" id="A0A6J6YX51"/>
<dbReference type="InterPro" id="IPR032466">
    <property type="entry name" value="Metal_Hydrolase"/>
</dbReference>
<dbReference type="PANTHER" id="PTHR10443">
    <property type="entry name" value="MICROSOMAL DIPEPTIDASE"/>
    <property type="match status" value="1"/>
</dbReference>
<dbReference type="GO" id="GO:0070573">
    <property type="term" value="F:metallodipeptidase activity"/>
    <property type="evidence" value="ECO:0007669"/>
    <property type="project" value="InterPro"/>
</dbReference>
<organism evidence="2">
    <name type="scientific">freshwater metagenome</name>
    <dbReference type="NCBI Taxonomy" id="449393"/>
    <lineage>
        <taxon>unclassified sequences</taxon>
        <taxon>metagenomes</taxon>
        <taxon>ecological metagenomes</taxon>
    </lineage>
</organism>
<dbReference type="Pfam" id="PF01244">
    <property type="entry name" value="Peptidase_M19"/>
    <property type="match status" value="1"/>
</dbReference>
<dbReference type="CDD" id="cd01301">
    <property type="entry name" value="rDP_like"/>
    <property type="match status" value="1"/>
</dbReference>
<evidence type="ECO:0000313" key="1">
    <source>
        <dbReference type="EMBL" id="CAB4773561.1"/>
    </source>
</evidence>
<proteinExistence type="predicted"/>
<dbReference type="EMBL" id="CAEZZN010000051">
    <property type="protein sequence ID" value="CAB4773561.1"/>
    <property type="molecule type" value="Genomic_DNA"/>
</dbReference>
<dbReference type="Gene3D" id="3.20.20.140">
    <property type="entry name" value="Metal-dependent hydrolases"/>
    <property type="match status" value="1"/>
</dbReference>
<dbReference type="SUPFAM" id="SSF51556">
    <property type="entry name" value="Metallo-dependent hydrolases"/>
    <property type="match status" value="1"/>
</dbReference>
<protein>
    <submittedName>
        <fullName evidence="2">Unannotated protein</fullName>
    </submittedName>
</protein>
<gene>
    <name evidence="1" type="ORF">UFOPK2879_01148</name>
    <name evidence="2" type="ORF">UFOPK3077_01344</name>
</gene>